<protein>
    <submittedName>
        <fullName evidence="2">Uncharacterized protein</fullName>
    </submittedName>
</protein>
<gene>
    <name evidence="2" type="ORF">IMF26_09710</name>
</gene>
<evidence type="ECO:0000313" key="2">
    <source>
        <dbReference type="EMBL" id="QUL98288.1"/>
    </source>
</evidence>
<evidence type="ECO:0000256" key="1">
    <source>
        <dbReference type="SAM" id="MobiDB-lite"/>
    </source>
</evidence>
<dbReference type="KEGG" id="fcz:IMF26_09710"/>
<proteinExistence type="predicted"/>
<reference evidence="2" key="2">
    <citation type="journal article" date="2023" name="Biology">
        <title>Prokaryotic Life Associated with Coal-Fire Gas Vents Revealed by Metagenomics.</title>
        <authorList>
            <person name="Kadnikov V.V."/>
            <person name="Mardanov A.V."/>
            <person name="Beletsky A.V."/>
            <person name="Karnachuk O.V."/>
            <person name="Ravin N.V."/>
        </authorList>
    </citation>
    <scope>NUCLEOTIDE SEQUENCE</scope>
    <source>
        <strain evidence="2">Bu02</strain>
    </source>
</reference>
<accession>A0AAT9LBZ4</accession>
<sequence>MLTDLYNLAMSTIIYYRTQFIYGNRREYEGSGKKGAQRGSRAGDTEMAGCSGSGKEGAQFGCFVLAACPYTTVAAYTRYVRGHDGARAYTPLRLYKHGADDKSRLDP</sequence>
<dbReference type="AlphaFoldDB" id="A0AAT9LBZ4"/>
<dbReference type="EMBL" id="CP062796">
    <property type="protein sequence ID" value="QUL98288.1"/>
    <property type="molecule type" value="Genomic_DNA"/>
</dbReference>
<name>A0AAT9LBZ4_9FIRM</name>
<feature type="region of interest" description="Disordered" evidence="1">
    <location>
        <begin position="29"/>
        <end position="50"/>
    </location>
</feature>
<reference evidence="2" key="1">
    <citation type="submission" date="2020-10" db="EMBL/GenBank/DDBJ databases">
        <authorList>
            <person name="Kadnikov V."/>
            <person name="Beletsky A.V."/>
            <person name="Mardanov A.V."/>
            <person name="Karnachuk O.V."/>
            <person name="Ravin N.V."/>
        </authorList>
    </citation>
    <scope>NUCLEOTIDE SEQUENCE</scope>
    <source>
        <strain evidence="2">Bu02</strain>
    </source>
</reference>
<organism evidence="2">
    <name type="scientific">Candidatus Fermentithermobacillus carboniphilus</name>
    <dbReference type="NCBI Taxonomy" id="3085328"/>
    <lineage>
        <taxon>Bacteria</taxon>
        <taxon>Bacillati</taxon>
        <taxon>Bacillota</taxon>
        <taxon>Candidatus Fermentithermobacillia</taxon>
        <taxon>Candidatus Fermentithermobacillales</taxon>
        <taxon>Candidatus Fermentithermobacillaceae</taxon>
        <taxon>Candidatus Fermentithermobacillus</taxon>
    </lineage>
</organism>